<dbReference type="PROSITE" id="PS50949">
    <property type="entry name" value="HTH_GNTR"/>
    <property type="match status" value="1"/>
</dbReference>
<dbReference type="KEGG" id="prv:G7070_08790"/>
<reference evidence="5 6" key="1">
    <citation type="submission" date="2020-03" db="EMBL/GenBank/DDBJ databases">
        <title>Propioniciclava sp. nov., isolated from Hydrophilus acuminatus.</title>
        <authorList>
            <person name="Hyun D.-W."/>
            <person name="Bae J.-W."/>
        </authorList>
    </citation>
    <scope>NUCLEOTIDE SEQUENCE [LARGE SCALE GENOMIC DNA]</scope>
    <source>
        <strain evidence="5 6">HDW11</strain>
    </source>
</reference>
<dbReference type="SMART" id="SM00895">
    <property type="entry name" value="FCD"/>
    <property type="match status" value="1"/>
</dbReference>
<evidence type="ECO:0000259" key="4">
    <source>
        <dbReference type="PROSITE" id="PS50949"/>
    </source>
</evidence>
<dbReference type="GO" id="GO:0003677">
    <property type="term" value="F:DNA binding"/>
    <property type="evidence" value="ECO:0007669"/>
    <property type="project" value="UniProtKB-KW"/>
</dbReference>
<dbReference type="SMART" id="SM00345">
    <property type="entry name" value="HTH_GNTR"/>
    <property type="match status" value="1"/>
</dbReference>
<dbReference type="PRINTS" id="PR00035">
    <property type="entry name" value="HTHGNTR"/>
</dbReference>
<evidence type="ECO:0000256" key="2">
    <source>
        <dbReference type="ARBA" id="ARBA00023125"/>
    </source>
</evidence>
<keyword evidence="1" id="KW-0805">Transcription regulation</keyword>
<dbReference type="PANTHER" id="PTHR43537">
    <property type="entry name" value="TRANSCRIPTIONAL REGULATOR, GNTR FAMILY"/>
    <property type="match status" value="1"/>
</dbReference>
<dbReference type="EMBL" id="CP049865">
    <property type="protein sequence ID" value="QIK72350.1"/>
    <property type="molecule type" value="Genomic_DNA"/>
</dbReference>
<keyword evidence="3" id="KW-0804">Transcription</keyword>
<evidence type="ECO:0000313" key="6">
    <source>
        <dbReference type="Proteomes" id="UP000501058"/>
    </source>
</evidence>
<dbReference type="InterPro" id="IPR036388">
    <property type="entry name" value="WH-like_DNA-bd_sf"/>
</dbReference>
<sequence>MKQDRHDGARATVTAIKDLILAEHLKPGDPMPTEAELVDRLGVSRSSVREAVRTLVALDILEVRHGTGTFVGQLSLRPLVEGMVFRGVLLPGDDLSVLREVVEVRRGLDLSLAPRVVERLSGAETDDLRDCVEQMKALAAQHTTYPVQDRQFHLNLAERLGNALYGQLVAAFWDIHTTVAPRLGVVGQRDLDVTAAAHGAMLDAAVSGDLEAYRAAVEAHYDPILRVLDERHPAPVS</sequence>
<dbReference type="Gene3D" id="1.20.120.530">
    <property type="entry name" value="GntR ligand-binding domain-like"/>
    <property type="match status" value="1"/>
</dbReference>
<organism evidence="5 6">
    <name type="scientific">Propioniciclava coleopterorum</name>
    <dbReference type="NCBI Taxonomy" id="2714937"/>
    <lineage>
        <taxon>Bacteria</taxon>
        <taxon>Bacillati</taxon>
        <taxon>Actinomycetota</taxon>
        <taxon>Actinomycetes</taxon>
        <taxon>Propionibacteriales</taxon>
        <taxon>Propionibacteriaceae</taxon>
        <taxon>Propioniciclava</taxon>
    </lineage>
</organism>
<evidence type="ECO:0000313" key="5">
    <source>
        <dbReference type="EMBL" id="QIK72350.1"/>
    </source>
</evidence>
<dbReference type="InterPro" id="IPR011711">
    <property type="entry name" value="GntR_C"/>
</dbReference>
<protein>
    <submittedName>
        <fullName evidence="5">FadR family transcriptional regulator</fullName>
    </submittedName>
</protein>
<dbReference type="Proteomes" id="UP000501058">
    <property type="component" value="Chromosome"/>
</dbReference>
<dbReference type="InterPro" id="IPR000524">
    <property type="entry name" value="Tscrpt_reg_HTH_GntR"/>
</dbReference>
<dbReference type="AlphaFoldDB" id="A0A6G7Y6D0"/>
<dbReference type="CDD" id="cd07377">
    <property type="entry name" value="WHTH_GntR"/>
    <property type="match status" value="1"/>
</dbReference>
<dbReference type="Pfam" id="PF00392">
    <property type="entry name" value="GntR"/>
    <property type="match status" value="1"/>
</dbReference>
<evidence type="ECO:0000256" key="3">
    <source>
        <dbReference type="ARBA" id="ARBA00023163"/>
    </source>
</evidence>
<dbReference type="GO" id="GO:0003700">
    <property type="term" value="F:DNA-binding transcription factor activity"/>
    <property type="evidence" value="ECO:0007669"/>
    <property type="project" value="InterPro"/>
</dbReference>
<dbReference type="Gene3D" id="1.10.10.10">
    <property type="entry name" value="Winged helix-like DNA-binding domain superfamily/Winged helix DNA-binding domain"/>
    <property type="match status" value="1"/>
</dbReference>
<gene>
    <name evidence="5" type="ORF">G7070_08790</name>
</gene>
<dbReference type="RefSeq" id="WP_166233426.1">
    <property type="nucleotide sequence ID" value="NZ_CP049865.1"/>
</dbReference>
<feature type="domain" description="HTH gntR-type" evidence="4">
    <location>
        <begin position="6"/>
        <end position="74"/>
    </location>
</feature>
<keyword evidence="2" id="KW-0238">DNA-binding</keyword>
<keyword evidence="6" id="KW-1185">Reference proteome</keyword>
<dbReference type="InterPro" id="IPR008920">
    <property type="entry name" value="TF_FadR/GntR_C"/>
</dbReference>
<proteinExistence type="predicted"/>
<dbReference type="SUPFAM" id="SSF46785">
    <property type="entry name" value="Winged helix' DNA-binding domain"/>
    <property type="match status" value="1"/>
</dbReference>
<dbReference type="PANTHER" id="PTHR43537:SF5">
    <property type="entry name" value="UXU OPERON TRANSCRIPTIONAL REGULATOR"/>
    <property type="match status" value="1"/>
</dbReference>
<accession>A0A6G7Y6D0</accession>
<dbReference type="Pfam" id="PF07729">
    <property type="entry name" value="FCD"/>
    <property type="match status" value="1"/>
</dbReference>
<evidence type="ECO:0000256" key="1">
    <source>
        <dbReference type="ARBA" id="ARBA00023015"/>
    </source>
</evidence>
<dbReference type="InterPro" id="IPR036390">
    <property type="entry name" value="WH_DNA-bd_sf"/>
</dbReference>
<name>A0A6G7Y6D0_9ACTN</name>
<dbReference type="SUPFAM" id="SSF48008">
    <property type="entry name" value="GntR ligand-binding domain-like"/>
    <property type="match status" value="1"/>
</dbReference>